<evidence type="ECO:0000256" key="1">
    <source>
        <dbReference type="SAM" id="MobiDB-lite"/>
    </source>
</evidence>
<protein>
    <submittedName>
        <fullName evidence="2">Predicted protein</fullName>
    </submittedName>
</protein>
<reference evidence="3" key="1">
    <citation type="journal article" date="2011" name="PLoS Pathog.">
        <title>Comparative genomics yields insights into niche adaptation of plant vascular wilt pathogens.</title>
        <authorList>
            <person name="Klosterman S.J."/>
            <person name="Subbarao K.V."/>
            <person name="Kang S."/>
            <person name="Veronese P."/>
            <person name="Gold S.E."/>
            <person name="Thomma B.P.H.J."/>
            <person name="Chen Z."/>
            <person name="Henrissat B."/>
            <person name="Lee Y.-H."/>
            <person name="Park J."/>
            <person name="Garcia-Pedrajas M.D."/>
            <person name="Barbara D.J."/>
            <person name="Anchieta A."/>
            <person name="de Jonge R."/>
            <person name="Santhanam P."/>
            <person name="Maruthachalam K."/>
            <person name="Atallah Z."/>
            <person name="Amyotte S.G."/>
            <person name="Paz Z."/>
            <person name="Inderbitzin P."/>
            <person name="Hayes R.J."/>
            <person name="Heiman D.I."/>
            <person name="Young S."/>
            <person name="Zeng Q."/>
            <person name="Engels R."/>
            <person name="Galagan J."/>
            <person name="Cuomo C.A."/>
            <person name="Dobinson K.F."/>
            <person name="Ma L.-J."/>
        </authorList>
    </citation>
    <scope>NUCLEOTIDE SEQUENCE [LARGE SCALE GENOMIC DNA]</scope>
    <source>
        <strain evidence="3">VaMs.102 / ATCC MYA-4576 / FGSC 10136</strain>
    </source>
</reference>
<accession>C9SE84</accession>
<organism evidence="3">
    <name type="scientific">Verticillium alfalfae (strain VaMs.102 / ATCC MYA-4576 / FGSC 10136)</name>
    <name type="common">Verticillium wilt of alfalfa</name>
    <name type="synonym">Verticillium albo-atrum</name>
    <dbReference type="NCBI Taxonomy" id="526221"/>
    <lineage>
        <taxon>Eukaryota</taxon>
        <taxon>Fungi</taxon>
        <taxon>Dikarya</taxon>
        <taxon>Ascomycota</taxon>
        <taxon>Pezizomycotina</taxon>
        <taxon>Sordariomycetes</taxon>
        <taxon>Hypocreomycetidae</taxon>
        <taxon>Glomerellales</taxon>
        <taxon>Plectosphaerellaceae</taxon>
        <taxon>Verticillium</taxon>
    </lineage>
</organism>
<feature type="compositionally biased region" description="Basic and acidic residues" evidence="1">
    <location>
        <begin position="12"/>
        <end position="34"/>
    </location>
</feature>
<feature type="compositionally biased region" description="Basic and acidic residues" evidence="1">
    <location>
        <begin position="137"/>
        <end position="151"/>
    </location>
</feature>
<feature type="region of interest" description="Disordered" evidence="1">
    <location>
        <begin position="191"/>
        <end position="243"/>
    </location>
</feature>
<evidence type="ECO:0000313" key="3">
    <source>
        <dbReference type="Proteomes" id="UP000008698"/>
    </source>
</evidence>
<feature type="compositionally biased region" description="Basic and acidic residues" evidence="1">
    <location>
        <begin position="214"/>
        <end position="225"/>
    </location>
</feature>
<evidence type="ECO:0000313" key="2">
    <source>
        <dbReference type="EMBL" id="EEY17308.1"/>
    </source>
</evidence>
<dbReference type="KEGG" id="val:VDBG_03417"/>
<dbReference type="RefSeq" id="XP_003007278.1">
    <property type="nucleotide sequence ID" value="XM_003007232.1"/>
</dbReference>
<dbReference type="Proteomes" id="UP000008698">
    <property type="component" value="Unassembled WGS sequence"/>
</dbReference>
<dbReference type="AlphaFoldDB" id="C9SE84"/>
<dbReference type="HOGENOM" id="CLU_081633_0_0_1"/>
<feature type="region of interest" description="Disordered" evidence="1">
    <location>
        <begin position="137"/>
        <end position="166"/>
    </location>
</feature>
<keyword evidence="3" id="KW-1185">Reference proteome</keyword>
<feature type="compositionally biased region" description="Basic and acidic residues" evidence="1">
    <location>
        <begin position="191"/>
        <end position="207"/>
    </location>
</feature>
<dbReference type="eggNOG" id="ENOG502T226">
    <property type="taxonomic scope" value="Eukaryota"/>
</dbReference>
<gene>
    <name evidence="2" type="ORF">VDBG_03417</name>
</gene>
<feature type="region of interest" description="Disordered" evidence="1">
    <location>
        <begin position="1"/>
        <end position="104"/>
    </location>
</feature>
<dbReference type="GeneID" id="9533361"/>
<sequence length="257" mass="29020">MSRFYEQGAGEDFYRGRAPRRDFSPSPLPDDRPQYRNYAYNSGPTHEYLHVPPDNYGRPRSLPPQHGVIPRPPSHHDRSNAYRTRSPSRPNHHERHSHDRSPIDRACRAVDSTFTQTSSGLGVGLLGAVVGGLAAREASDAATRSRDKKDASVGSYKGRKSETDRSRVVSTVVGAIVGGLGANAIEKRFEHARERHRREQEAWERKWGSPGGRPRRDDSRGRVYGRDLGWSDGDDYGAPVHRMPRRLASHDEFRHRV</sequence>
<dbReference type="STRING" id="526221.C9SE84"/>
<name>C9SE84_VERA1</name>
<dbReference type="OrthoDB" id="4779214at2759"/>
<proteinExistence type="predicted"/>
<dbReference type="EMBL" id="DS985216">
    <property type="protein sequence ID" value="EEY17308.1"/>
    <property type="molecule type" value="Genomic_DNA"/>
</dbReference>
<dbReference type="OMA" id="EAWERKW"/>